<organism evidence="1 2">
    <name type="scientific">Botryotinia fuckeliana (strain T4)</name>
    <name type="common">Noble rot fungus</name>
    <name type="synonym">Botrytis cinerea</name>
    <dbReference type="NCBI Taxonomy" id="999810"/>
    <lineage>
        <taxon>Eukaryota</taxon>
        <taxon>Fungi</taxon>
        <taxon>Dikarya</taxon>
        <taxon>Ascomycota</taxon>
        <taxon>Pezizomycotina</taxon>
        <taxon>Leotiomycetes</taxon>
        <taxon>Helotiales</taxon>
        <taxon>Sclerotiniaceae</taxon>
        <taxon>Botrytis</taxon>
    </lineage>
</organism>
<dbReference type="EMBL" id="FQ790358">
    <property type="protein sequence ID" value="CCD55857.1"/>
    <property type="molecule type" value="Genomic_DNA"/>
</dbReference>
<dbReference type="AlphaFoldDB" id="G2YW59"/>
<dbReference type="Proteomes" id="UP000008177">
    <property type="component" value="Unplaced contigs"/>
</dbReference>
<evidence type="ECO:0000313" key="1">
    <source>
        <dbReference type="EMBL" id="CCD55857.1"/>
    </source>
</evidence>
<evidence type="ECO:0000313" key="2">
    <source>
        <dbReference type="Proteomes" id="UP000008177"/>
    </source>
</evidence>
<dbReference type="InParanoid" id="G2YW59"/>
<proteinExistence type="predicted"/>
<dbReference type="HOGENOM" id="CLU_3032142_0_0_1"/>
<protein>
    <submittedName>
        <fullName evidence="1">Uncharacterized protein</fullName>
    </submittedName>
</protein>
<accession>G2YW59</accession>
<reference evidence="2" key="1">
    <citation type="journal article" date="2011" name="PLoS Genet.">
        <title>Genomic analysis of the necrotrophic fungal pathogens Sclerotinia sclerotiorum and Botrytis cinerea.</title>
        <authorList>
            <person name="Amselem J."/>
            <person name="Cuomo C.A."/>
            <person name="van Kan J.A."/>
            <person name="Viaud M."/>
            <person name="Benito E.P."/>
            <person name="Couloux A."/>
            <person name="Coutinho P.M."/>
            <person name="de Vries R.P."/>
            <person name="Dyer P.S."/>
            <person name="Fillinger S."/>
            <person name="Fournier E."/>
            <person name="Gout L."/>
            <person name="Hahn M."/>
            <person name="Kohn L."/>
            <person name="Lapalu N."/>
            <person name="Plummer K.M."/>
            <person name="Pradier J.M."/>
            <person name="Quevillon E."/>
            <person name="Sharon A."/>
            <person name="Simon A."/>
            <person name="ten Have A."/>
            <person name="Tudzynski B."/>
            <person name="Tudzynski P."/>
            <person name="Wincker P."/>
            <person name="Andrew M."/>
            <person name="Anthouard V."/>
            <person name="Beever R.E."/>
            <person name="Beffa R."/>
            <person name="Benoit I."/>
            <person name="Bouzid O."/>
            <person name="Brault B."/>
            <person name="Chen Z."/>
            <person name="Choquer M."/>
            <person name="Collemare J."/>
            <person name="Cotton P."/>
            <person name="Danchin E.G."/>
            <person name="Da Silva C."/>
            <person name="Gautier A."/>
            <person name="Giraud C."/>
            <person name="Giraud T."/>
            <person name="Gonzalez C."/>
            <person name="Grossetete S."/>
            <person name="Guldener U."/>
            <person name="Henrissat B."/>
            <person name="Howlett B.J."/>
            <person name="Kodira C."/>
            <person name="Kretschmer M."/>
            <person name="Lappartient A."/>
            <person name="Leroch M."/>
            <person name="Levis C."/>
            <person name="Mauceli E."/>
            <person name="Neuveglise C."/>
            <person name="Oeser B."/>
            <person name="Pearson M."/>
            <person name="Poulain J."/>
            <person name="Poussereau N."/>
            <person name="Quesneville H."/>
            <person name="Rascle C."/>
            <person name="Schumacher J."/>
            <person name="Segurens B."/>
            <person name="Sexton A."/>
            <person name="Silva E."/>
            <person name="Sirven C."/>
            <person name="Soanes D.M."/>
            <person name="Talbot N.J."/>
            <person name="Templeton M."/>
            <person name="Yandava C."/>
            <person name="Yarden O."/>
            <person name="Zeng Q."/>
            <person name="Rollins J.A."/>
            <person name="Lebrun M.H."/>
            <person name="Dickman M."/>
        </authorList>
    </citation>
    <scope>NUCLEOTIDE SEQUENCE [LARGE SCALE GENOMIC DNA]</scope>
    <source>
        <strain evidence="2">T4</strain>
    </source>
</reference>
<name>G2YW59_BOTF4</name>
<gene>
    <name evidence="1" type="ORF">BofuT4_uP149890.1</name>
</gene>
<sequence length="55" mass="6447">MTNTIDTAEEYGTKSVPRELILLLRIRIDDIITIRREEQECKFNEDNCQLSFSGK</sequence>